<dbReference type="PANTHER" id="PTHR37540">
    <property type="entry name" value="TRANSCRIPTION FACTOR (ACR-2), PUTATIVE-RELATED-RELATED"/>
    <property type="match status" value="1"/>
</dbReference>
<reference evidence="1" key="1">
    <citation type="submission" date="2022-10" db="EMBL/GenBank/DDBJ databases">
        <title>Culturing micro-colonial fungi from biological soil crusts in the Mojave desert and describing Neophaeococcomyces mojavensis, and introducing the new genera and species Taxawa tesnikishii.</title>
        <authorList>
            <person name="Kurbessoian T."/>
            <person name="Stajich J.E."/>
        </authorList>
    </citation>
    <scope>NUCLEOTIDE SEQUENCE</scope>
    <source>
        <strain evidence="1">TK_41</strain>
    </source>
</reference>
<dbReference type="Proteomes" id="UP001172673">
    <property type="component" value="Unassembled WGS sequence"/>
</dbReference>
<name>A0AA38XBU9_9EURO</name>
<dbReference type="EMBL" id="JAPDRK010000007">
    <property type="protein sequence ID" value="KAJ9610249.1"/>
    <property type="molecule type" value="Genomic_DNA"/>
</dbReference>
<gene>
    <name evidence="1" type="ORF">H2200_005026</name>
</gene>
<dbReference type="AlphaFoldDB" id="A0AA38XBU9"/>
<evidence type="ECO:0000313" key="2">
    <source>
        <dbReference type="Proteomes" id="UP001172673"/>
    </source>
</evidence>
<keyword evidence="2" id="KW-1185">Reference proteome</keyword>
<evidence type="ECO:0000313" key="1">
    <source>
        <dbReference type="EMBL" id="KAJ9610249.1"/>
    </source>
</evidence>
<organism evidence="1 2">
    <name type="scientific">Cladophialophora chaetospira</name>
    <dbReference type="NCBI Taxonomy" id="386627"/>
    <lineage>
        <taxon>Eukaryota</taxon>
        <taxon>Fungi</taxon>
        <taxon>Dikarya</taxon>
        <taxon>Ascomycota</taxon>
        <taxon>Pezizomycotina</taxon>
        <taxon>Eurotiomycetes</taxon>
        <taxon>Chaetothyriomycetidae</taxon>
        <taxon>Chaetothyriales</taxon>
        <taxon>Herpotrichiellaceae</taxon>
        <taxon>Cladophialophora</taxon>
    </lineage>
</organism>
<sequence length="550" mass="62522">MTRPLQAEKGSFKGSFSWVNHDAENLQSRPHRKRVFTHIQTRYRTFERETRTKALRTSARILPKTDLQAVPTLVARNKDDSLRGKKARKSSVSALSPPVLKGNSDPFSVYAVEITPQVNELLTFYRDLFIPSVYHTGPQGWKLSKVANAEWRRRMDGLRDKGNALTFLARQARIASIATRNSKLGLEALSFSAKSTSELRTRLEKDGTIDSAVYWHISLLWGIEILMRNFKGAIVHGKMLNSLLRNQSVSGNVDLTMLRAVLYNDAHLLCMTMQPSVFDYETWIPNTCKPLRLLAEKHMPSLAEPQKEALDPTIEGDFLKSVVTERRQHTSIWAQYPDLSGSVSTAVDAWLSMKCHMHVGQMVKHFLKCMQEADRSLPSTQGYLYAQAYLSLAILYSTRTIRAGFMMVCGVEIHDSQRMLLGKLREALYRAEVFEDDVDRLIYRNAKLYALFIGAQAERTLPLDRRTDDYGWFNNELVSLAKQMELSEWSDGKEILQGFLYVDRIQPNGSQWWGKTLISPSSQIETKILEASASKASKQDAPITAHKTLK</sequence>
<proteinExistence type="predicted"/>
<accession>A0AA38XBU9</accession>
<dbReference type="PANTHER" id="PTHR37540:SF5">
    <property type="entry name" value="TRANSCRIPTION FACTOR DOMAIN-CONTAINING PROTEIN"/>
    <property type="match status" value="1"/>
</dbReference>
<protein>
    <submittedName>
        <fullName evidence="1">Uncharacterized protein</fullName>
    </submittedName>
</protein>
<comment type="caution">
    <text evidence="1">The sequence shown here is derived from an EMBL/GenBank/DDBJ whole genome shotgun (WGS) entry which is preliminary data.</text>
</comment>